<keyword evidence="3" id="KW-1185">Reference proteome</keyword>
<evidence type="ECO:0000313" key="2">
    <source>
        <dbReference type="EMBL" id="CAI6362229.1"/>
    </source>
</evidence>
<gene>
    <name evidence="2" type="ORF">MEUPH1_LOCUS17323</name>
</gene>
<comment type="caution">
    <text evidence="2">The sequence shown here is derived from an EMBL/GenBank/DDBJ whole genome shotgun (WGS) entry which is preliminary data.</text>
</comment>
<proteinExistence type="predicted"/>
<name>A0AAV0X2Y0_9HEMI</name>
<dbReference type="AlphaFoldDB" id="A0AAV0X2Y0"/>
<feature type="compositionally biased region" description="Basic residues" evidence="1">
    <location>
        <begin position="13"/>
        <end position="31"/>
    </location>
</feature>
<organism evidence="2 3">
    <name type="scientific">Macrosiphum euphorbiae</name>
    <name type="common">potato aphid</name>
    <dbReference type="NCBI Taxonomy" id="13131"/>
    <lineage>
        <taxon>Eukaryota</taxon>
        <taxon>Metazoa</taxon>
        <taxon>Ecdysozoa</taxon>
        <taxon>Arthropoda</taxon>
        <taxon>Hexapoda</taxon>
        <taxon>Insecta</taxon>
        <taxon>Pterygota</taxon>
        <taxon>Neoptera</taxon>
        <taxon>Paraneoptera</taxon>
        <taxon>Hemiptera</taxon>
        <taxon>Sternorrhyncha</taxon>
        <taxon>Aphidomorpha</taxon>
        <taxon>Aphidoidea</taxon>
        <taxon>Aphididae</taxon>
        <taxon>Macrosiphini</taxon>
        <taxon>Macrosiphum</taxon>
    </lineage>
</organism>
<feature type="region of interest" description="Disordered" evidence="1">
    <location>
        <begin position="1"/>
        <end position="51"/>
    </location>
</feature>
<dbReference type="Proteomes" id="UP001160148">
    <property type="component" value="Unassembled WGS sequence"/>
</dbReference>
<evidence type="ECO:0000256" key="1">
    <source>
        <dbReference type="SAM" id="MobiDB-lite"/>
    </source>
</evidence>
<sequence length="71" mass="8362">MGYSRNPISSSRDRRRGRDRRSRSPIRRRGGGGRGGRCDPGSNLRKPRWETKKLEPFKKDFYLPHEAVHNR</sequence>
<dbReference type="EMBL" id="CARXXK010000003">
    <property type="protein sequence ID" value="CAI6362229.1"/>
    <property type="molecule type" value="Genomic_DNA"/>
</dbReference>
<evidence type="ECO:0000313" key="3">
    <source>
        <dbReference type="Proteomes" id="UP001160148"/>
    </source>
</evidence>
<reference evidence="2 3" key="1">
    <citation type="submission" date="2023-01" db="EMBL/GenBank/DDBJ databases">
        <authorList>
            <person name="Whitehead M."/>
        </authorList>
    </citation>
    <scope>NUCLEOTIDE SEQUENCE [LARGE SCALE GENOMIC DNA]</scope>
</reference>
<protein>
    <submittedName>
        <fullName evidence="2">Uncharacterized protein</fullName>
    </submittedName>
</protein>
<accession>A0AAV0X2Y0</accession>